<dbReference type="SUPFAM" id="SSF56300">
    <property type="entry name" value="Metallo-dependent phosphatases"/>
    <property type="match status" value="1"/>
</dbReference>
<feature type="domain" description="5'-Nucleotidase C-terminal" evidence="2">
    <location>
        <begin position="2143"/>
        <end position="2325"/>
    </location>
</feature>
<dbReference type="InterPro" id="IPR029052">
    <property type="entry name" value="Metallo-depent_PP-like"/>
</dbReference>
<dbReference type="GO" id="GO:0005509">
    <property type="term" value="F:calcium ion binding"/>
    <property type="evidence" value="ECO:0007669"/>
    <property type="project" value="InterPro"/>
</dbReference>
<dbReference type="PANTHER" id="PTHR42834:SF1">
    <property type="entry name" value="ENDONUCLEASE_EXONUCLEASE_PHOSPHATASE FAMILY PROTEIN (AFU_ORTHOLOGUE AFUA_3G09210)"/>
    <property type="match status" value="1"/>
</dbReference>
<proteinExistence type="predicted"/>
<dbReference type="InterPro" id="IPR006179">
    <property type="entry name" value="5_nucleotidase/apyrase"/>
</dbReference>
<dbReference type="NCBIfam" id="NF038117">
    <property type="entry name" value="choice_anch_I"/>
    <property type="match status" value="1"/>
</dbReference>
<organism evidence="6 7">
    <name type="scientific">Acaryochloris marina (strain MBIC 11017)</name>
    <dbReference type="NCBI Taxonomy" id="329726"/>
    <lineage>
        <taxon>Bacteria</taxon>
        <taxon>Bacillati</taxon>
        <taxon>Cyanobacteriota</taxon>
        <taxon>Cyanophyceae</taxon>
        <taxon>Acaryochloridales</taxon>
        <taxon>Acaryochloridaceae</taxon>
        <taxon>Acaryochloris</taxon>
    </lineage>
</organism>
<dbReference type="InterPro" id="IPR011049">
    <property type="entry name" value="Serralysin-like_metalloprot_C"/>
</dbReference>
<dbReference type="SUPFAM" id="SSF55816">
    <property type="entry name" value="5'-nucleotidase (syn. UDP-sugar hydrolase), C-terminal domain"/>
    <property type="match status" value="1"/>
</dbReference>
<keyword evidence="7" id="KW-1185">Reference proteome</keyword>
<dbReference type="eggNOG" id="COG2374">
    <property type="taxonomic scope" value="Bacteria"/>
</dbReference>
<accession>B0CDH1</accession>
<dbReference type="GO" id="GO:0009166">
    <property type="term" value="P:nucleotide catabolic process"/>
    <property type="evidence" value="ECO:0007669"/>
    <property type="project" value="InterPro"/>
</dbReference>
<dbReference type="GO" id="GO:0016788">
    <property type="term" value="F:hydrolase activity, acting on ester bonds"/>
    <property type="evidence" value="ECO:0007669"/>
    <property type="project" value="InterPro"/>
</dbReference>
<evidence type="ECO:0000256" key="1">
    <source>
        <dbReference type="SAM" id="MobiDB-lite"/>
    </source>
</evidence>
<dbReference type="CDD" id="cd04486">
    <property type="entry name" value="YhcR_OBF_like"/>
    <property type="match status" value="1"/>
</dbReference>
<feature type="compositionally biased region" description="Basic and acidic residues" evidence="1">
    <location>
        <begin position="1011"/>
        <end position="1021"/>
    </location>
</feature>
<sequence length="2593" mass="271414">MATSLSADDIAIIGINADNPDDFSFVLLVDIDAGTEIRFTDSGVLSDGSFRANEGAVKYTAPAALTAGTVINFVKNNADFTADNDTGVGTSGFSLSTSGDQIIAFQGLSTDPTFLFALLTNSTEFQADATSSNTSALPPGLEIGTTAVAVGAGAGPTQEVDNAVYSGPVTGSPTELLAAISDASNWTGSNSPLTLPTDSLTVGNGGPTGGSDGPLTKIGGVTLDNGAEINAFDPASQKLFVVSGETELQVVDLRDPTQPEALDAIDLSSFGAGANSVAIQNGIIAVAIEADPATSNGTVVFLNSDGELLGEIEVGSLPDMLTFTPDGTKVLVANEGEPEDDIDPAGSISIIDLSAGFDNLSIQTADFTAFDGREAELRAKGVRIFPDKTTSEDVEPEFISISPDGTTAFVTLQENNAFAVVDIVSATVTDILPLGTKDFSRGPAQLTQLTLDDLPSLGTTPAGQEILLGGLSGLWYGGTDSSSGNLIFYTIPDRGPNPDTLDVDGDGINERPFALPDYQARIVKLEVTPDLTSVTIADQIFLTQGDGTPITGRSNINNEAVDEQPVDLFGNPLAFDPFGGDFEGILKDANGNFWMVDEYRPAIYQFSPEGVLLNRYVPEGTAAQAGTGGGDDQENETATFGTETLPAEYINRRRNRGFEAVALDDETGILYAFIQTPLANPDRAASDNSDVIRILGIDTTTGEPVAEYVYLLEDPAVRSGGRVDKIGDAVFAGDGKFYVIERDFAVGDTAKKFIFEIDISAATNLLTLDEDEVGIFENGTLEQQSADALVAAGIQPVNKIKTTNLPSLGYLAGDKPEGLALLPDGTLVVLNDNDFALAGGEIPLDGSVLLDPDPAPITLGFIQFGEGNTLDPSDRDGGINLQNHPVFGLYQPDAIASFAIDGKTYYITANEGDARDEDARIADLTLDPTAFPDAATLQQEDQLGRLQVSTIDGDIDGDGDFDQLFSYGGRSFSIWDEVGNQVFDSGDQIARITAELAPELFNADDGDPAEFDSRSDNKGAEPEAVTIGQVGNRTYAFIGLERAGGGVLVYDVTNPTTPEFLQYIRDDADIAPEGLTFISTDDSPNGKSLLVVTNEESETVAVYEFIPEVKIFDIQGEGHLSEFEGETVTTTGIVTAVDFNGFYLQDAAGDGNDRTSDGIFVFTGSAPTVNIGDELELTGQVSELIPGGASTNNLSITQLSVDAVEVLSSGNALPTATVLGENGRLPSNDTVISADELPVNLQMDPGEYDPENDAIDFFESLEGMRVTVEDAVAISPTRVFNRFSAEAFTLPNQGANVSPDDALTDRGTLNLVSGPNNTGDQNPERIQIQFDPDLLPDGFEPPGLNVGDQPGDVTGVVGYSFGNFEVNVTEAFTPTPSGLEPEITTLVGTDTQLTVASYNVLNLDPNDGDGSTDVANGQFDRLAAQIVNNLQAPDIIALQEIQDNSGSVDDGTTAADQTLQMLVDAIAAAGGPTYEFRTIDPEDGAFGGQPGGNIRNAFLYNPDRVSIDDSSLQLLTPEVLAAAGASNPDAFEGSRTPLAANFEFNGQTVQVINNHFSSRFGSSPIFGATQPFIQAGEDAREAQAQAVNDFVDAQLADNPDANIIVAGDLNTFDTTNDLLEILPGVGDEQVLTSLVPQAVETDDAYTFIFDGNAQVLDHQFATNALAAGAEFDIVHVNNDFVRDDGQAIFDDSIVASDHEPIVGRFTLEDGGGSGGNGGGPGSGSGTFTLQILHASDLEGGVDAIGRAPNFAALTDLFEDEFENTVILSAGDNYLAGPFFNAAGDRTAFRDSGLFNELYNNLFGLPADLDGDAIDDFYAGLREGGGRVDISIMNLIGFDASAVGNHEFDLGSDTFESIIEPDFRDPGLGDDRSVGALFPYLSANLDFSGDADLSDVFTNGILVNTAFRTGPEQSLAGTPTPKIAPSTIIEEGGEQIGVLGATTQLLETISSPTGTTVIGPQTNDMAALAAILQPEVDRLRNLGINKIILVSHLQQFALEQELAGLLDGVDVIIAGGSDTLLADSMDVLRPGDVAAGDYPFETTDASGNPVLVVSTDGEYSYLGRLALDFDADGNILTNSLDPAVSGAYATTDEVVNTVYGTADVGDAIASSDKATAVQQLTDAVSDVVADQDGNVFGLSEVFIDGRRESVRTEETNLGNLTADANLAAAKTFDDTVVISLKNGGGIRAPIGEIDANGNELPPQANPISGKAEGEISQLDIDNSLRFNNSLTLLTLTADQLLAVIEHSVAATADGSTPGQFPQIAGIQFSFDPDLPAGDRVQSLAITDENGNDLDVVVQNGDIVGDASRTFRIVTLNFLADGGDGYPFPTGPEANRIDLPDVLTDPGAATFADPGTEQDALAEYLAANFPADADPATPAFAASETAPAEDTRIQNLDFRDDTVIDAVVPVFNEITGTNRRDVLRGTAEADDIKGLRGRDTLFGRDGNDQIAGNRGRDRLLGEAGDDTLIGGRGRDTLYGGADNDLLTGGPGADKLFGGAGDDTLVGGRGRDHLSGGSGADWFVLEIGQGQDTVLDFEVDQDILGLADGLTLGQLSASTDDGDTRISLNGSEQTLLILKGVTVTLTDLAIQDYSAV</sequence>
<dbReference type="InterPro" id="IPR006146">
    <property type="entry name" value="5'-Nucleotdase_CS"/>
</dbReference>
<dbReference type="Gene3D" id="3.60.10.10">
    <property type="entry name" value="Endonuclease/exonuclease/phosphatase"/>
    <property type="match status" value="1"/>
</dbReference>
<dbReference type="PROSITE" id="PS00330">
    <property type="entry name" value="HEMOLYSIN_CALCIUM"/>
    <property type="match status" value="3"/>
</dbReference>
<dbReference type="InterPro" id="IPR036907">
    <property type="entry name" value="5'-Nucleotdase_C_sf"/>
</dbReference>
<dbReference type="eggNOG" id="COG3391">
    <property type="taxonomic scope" value="Bacteria"/>
</dbReference>
<dbReference type="InterPro" id="IPR018511">
    <property type="entry name" value="Hemolysin-typ_Ca-bd_CS"/>
</dbReference>
<dbReference type="InterPro" id="IPR008334">
    <property type="entry name" value="5'-Nucleotdase_C"/>
</dbReference>
<evidence type="ECO:0000259" key="4">
    <source>
        <dbReference type="Pfam" id="PF13449"/>
    </source>
</evidence>
<dbReference type="InterPro" id="IPR036691">
    <property type="entry name" value="Endo/exonu/phosph_ase_sf"/>
</dbReference>
<name>B0CDH1_ACAM1</name>
<dbReference type="Pfam" id="PF13449">
    <property type="entry name" value="Phytase-like"/>
    <property type="match status" value="1"/>
</dbReference>
<evidence type="ECO:0000259" key="5">
    <source>
        <dbReference type="Pfam" id="PF22494"/>
    </source>
</evidence>
<gene>
    <name evidence="6" type="ordered locus">AM1_1876</name>
</gene>
<protein>
    <submittedName>
        <fullName evidence="6">5'-nucleotidase/2',3'-cyclic phosphodiesterase, putative</fullName>
    </submittedName>
</protein>
<dbReference type="KEGG" id="amr:AM1_1876"/>
<dbReference type="InterPro" id="IPR011044">
    <property type="entry name" value="Quino_amine_DH_bsu"/>
</dbReference>
<dbReference type="SUPFAM" id="SSF56219">
    <property type="entry name" value="DNase I-like"/>
    <property type="match status" value="1"/>
</dbReference>
<evidence type="ECO:0000259" key="3">
    <source>
        <dbReference type="Pfam" id="PF03372"/>
    </source>
</evidence>
<dbReference type="Gene3D" id="3.60.21.10">
    <property type="match status" value="1"/>
</dbReference>
<feature type="domain" description="Choice-of-anchor I" evidence="5">
    <location>
        <begin position="226"/>
        <end position="442"/>
    </location>
</feature>
<evidence type="ECO:0000259" key="2">
    <source>
        <dbReference type="Pfam" id="PF02872"/>
    </source>
</evidence>
<dbReference type="PRINTS" id="PR00313">
    <property type="entry name" value="CABNDNGRPT"/>
</dbReference>
<dbReference type="OrthoDB" id="9768561at2"/>
<dbReference type="InterPro" id="IPR015943">
    <property type="entry name" value="WD40/YVTN_repeat-like_dom_sf"/>
</dbReference>
<feature type="domain" description="Choice-of-anchor I" evidence="5">
    <location>
        <begin position="866"/>
        <end position="1104"/>
    </location>
</feature>
<dbReference type="InterPro" id="IPR055188">
    <property type="entry name" value="Choice_anch_I"/>
</dbReference>
<feature type="region of interest" description="Disordered" evidence="1">
    <location>
        <begin position="1001"/>
        <end position="1023"/>
    </location>
</feature>
<dbReference type="GO" id="GO:0000166">
    <property type="term" value="F:nucleotide binding"/>
    <property type="evidence" value="ECO:0007669"/>
    <property type="project" value="InterPro"/>
</dbReference>
<dbReference type="PANTHER" id="PTHR42834">
    <property type="entry name" value="ENDONUCLEASE/EXONUCLEASE/PHOSPHATASE FAMILY PROTEIN (AFU_ORTHOLOGUE AFUA_3G09210)"/>
    <property type="match status" value="1"/>
</dbReference>
<dbReference type="Pfam" id="PF03372">
    <property type="entry name" value="Exo_endo_phos"/>
    <property type="match status" value="1"/>
</dbReference>
<dbReference type="SUPFAM" id="SSF51120">
    <property type="entry name" value="beta-Roll"/>
    <property type="match status" value="1"/>
</dbReference>
<dbReference type="eggNOG" id="COG0737">
    <property type="taxonomic scope" value="Bacteria"/>
</dbReference>
<dbReference type="InterPro" id="IPR005135">
    <property type="entry name" value="Endo/exonuclease/phosphatase"/>
</dbReference>
<feature type="domain" description="Endonuclease/exonuclease/phosphatase" evidence="3">
    <location>
        <begin position="1396"/>
        <end position="1698"/>
    </location>
</feature>
<dbReference type="RefSeq" id="WP_012162398.1">
    <property type="nucleotide sequence ID" value="NC_009925.1"/>
</dbReference>
<dbReference type="PROSITE" id="PS00786">
    <property type="entry name" value="5_NUCLEOTIDASE_2"/>
    <property type="match status" value="1"/>
</dbReference>
<dbReference type="STRING" id="329726.AM1_1876"/>
<reference evidence="6 7" key="1">
    <citation type="journal article" date="2008" name="Proc. Natl. Acad. Sci. U.S.A.">
        <title>Niche adaptation and genome expansion in the chlorophyll d-producing cyanobacterium Acaryochloris marina.</title>
        <authorList>
            <person name="Swingley W.D."/>
            <person name="Chen M."/>
            <person name="Cheung P.C."/>
            <person name="Conrad A.L."/>
            <person name="Dejesa L.C."/>
            <person name="Hao J."/>
            <person name="Honchak B.M."/>
            <person name="Karbach L.E."/>
            <person name="Kurdoglu A."/>
            <person name="Lahiri S."/>
            <person name="Mastrian S.D."/>
            <person name="Miyashita H."/>
            <person name="Page L."/>
            <person name="Ramakrishna P."/>
            <person name="Satoh S."/>
            <person name="Sattley W.M."/>
            <person name="Shimada Y."/>
            <person name="Taylor H.L."/>
            <person name="Tomo T."/>
            <person name="Tsuchiya T."/>
            <person name="Wang Z.T."/>
            <person name="Raymond J."/>
            <person name="Mimuro M."/>
            <person name="Blankenship R.E."/>
            <person name="Touchman J.W."/>
        </authorList>
    </citation>
    <scope>NUCLEOTIDE SEQUENCE [LARGE SCALE GENOMIC DNA]</scope>
    <source>
        <strain evidence="7">MBIC 11017</strain>
    </source>
</reference>
<dbReference type="Gene3D" id="2.150.10.10">
    <property type="entry name" value="Serralysin-like metalloprotease, C-terminal"/>
    <property type="match status" value="2"/>
</dbReference>
<dbReference type="InterPro" id="IPR011048">
    <property type="entry name" value="Haem_d1_sf"/>
</dbReference>
<dbReference type="Pfam" id="PF00353">
    <property type="entry name" value="HemolysinCabind"/>
    <property type="match status" value="3"/>
</dbReference>
<evidence type="ECO:0000313" key="6">
    <source>
        <dbReference type="EMBL" id="ABW26896.1"/>
    </source>
</evidence>
<dbReference type="Pfam" id="PF02872">
    <property type="entry name" value="5_nucleotid_C"/>
    <property type="match status" value="1"/>
</dbReference>
<dbReference type="Pfam" id="PF22494">
    <property type="entry name" value="choice_anch_I"/>
    <property type="match status" value="2"/>
</dbReference>
<evidence type="ECO:0000313" key="7">
    <source>
        <dbReference type="Proteomes" id="UP000000268"/>
    </source>
</evidence>
<dbReference type="eggNOG" id="COG2931">
    <property type="taxonomic scope" value="Bacteria"/>
</dbReference>
<dbReference type="SUPFAM" id="SSF51004">
    <property type="entry name" value="C-terminal (heme d1) domain of cytochrome cd1-nitrite reductase"/>
    <property type="match status" value="1"/>
</dbReference>
<dbReference type="Gene3D" id="2.130.10.10">
    <property type="entry name" value="YVTN repeat-like/Quinoprotein amine dehydrogenase"/>
    <property type="match status" value="1"/>
</dbReference>
<dbReference type="InterPro" id="IPR001343">
    <property type="entry name" value="Hemolysn_Ca-bd"/>
</dbReference>
<dbReference type="HOGENOM" id="CLU_000765_0_0_3"/>
<dbReference type="InterPro" id="IPR027372">
    <property type="entry name" value="Phytase-like_dom"/>
</dbReference>
<dbReference type="EMBL" id="CP000828">
    <property type="protein sequence ID" value="ABW26896.1"/>
    <property type="molecule type" value="Genomic_DNA"/>
</dbReference>
<dbReference type="eggNOG" id="COG4222">
    <property type="taxonomic scope" value="Bacteria"/>
</dbReference>
<dbReference type="Gene3D" id="3.90.780.10">
    <property type="entry name" value="5'-Nucleotidase, C-terminal domain"/>
    <property type="match status" value="1"/>
</dbReference>
<dbReference type="Proteomes" id="UP000000268">
    <property type="component" value="Chromosome"/>
</dbReference>
<dbReference type="PRINTS" id="PR01607">
    <property type="entry name" value="APYRASEFAMLY"/>
</dbReference>
<dbReference type="SUPFAM" id="SSF50969">
    <property type="entry name" value="YVTN repeat-like/Quinoprotein amine dehydrogenase"/>
    <property type="match status" value="1"/>
</dbReference>
<feature type="domain" description="Phytase-like" evidence="4">
    <location>
        <begin position="468"/>
        <end position="835"/>
    </location>
</feature>